<dbReference type="InterPro" id="IPR000971">
    <property type="entry name" value="Globin"/>
</dbReference>
<dbReference type="CDD" id="cd01040">
    <property type="entry name" value="Mb-like"/>
    <property type="match status" value="1"/>
</dbReference>
<dbReference type="SUPFAM" id="SSF46458">
    <property type="entry name" value="Globin-like"/>
    <property type="match status" value="1"/>
</dbReference>
<dbReference type="WBParaSite" id="MBELARI_LOCUS4899">
    <property type="protein sequence ID" value="MBELARI_LOCUS4899"/>
    <property type="gene ID" value="MBELARI_LOCUS4899"/>
</dbReference>
<evidence type="ECO:0000259" key="4">
    <source>
        <dbReference type="PROSITE" id="PS01033"/>
    </source>
</evidence>
<evidence type="ECO:0000256" key="1">
    <source>
        <dbReference type="ARBA" id="ARBA00022617"/>
    </source>
</evidence>
<dbReference type="GO" id="GO:0020037">
    <property type="term" value="F:heme binding"/>
    <property type="evidence" value="ECO:0007669"/>
    <property type="project" value="InterPro"/>
</dbReference>
<evidence type="ECO:0000256" key="2">
    <source>
        <dbReference type="ARBA" id="ARBA00022723"/>
    </source>
</evidence>
<feature type="domain" description="Globin" evidence="4">
    <location>
        <begin position="135"/>
        <end position="288"/>
    </location>
</feature>
<keyword evidence="3" id="KW-0408">Iron</keyword>
<dbReference type="InterPro" id="IPR009050">
    <property type="entry name" value="Globin-like_sf"/>
</dbReference>
<dbReference type="GO" id="GO:0019825">
    <property type="term" value="F:oxygen binding"/>
    <property type="evidence" value="ECO:0007669"/>
    <property type="project" value="InterPro"/>
</dbReference>
<name>A0AAF3FD65_9BILA</name>
<dbReference type="PANTHER" id="PTHR46458">
    <property type="entry name" value="BLR2807 PROTEIN"/>
    <property type="match status" value="1"/>
</dbReference>
<dbReference type="InterPro" id="IPR050532">
    <property type="entry name" value="Globin-like_OT"/>
</dbReference>
<dbReference type="Gene3D" id="1.10.490.10">
    <property type="entry name" value="Globins"/>
    <property type="match status" value="1"/>
</dbReference>
<keyword evidence="5" id="KW-1185">Reference proteome</keyword>
<reference evidence="6" key="1">
    <citation type="submission" date="2024-02" db="UniProtKB">
        <authorList>
            <consortium name="WormBaseParasite"/>
        </authorList>
    </citation>
    <scope>IDENTIFICATION</scope>
</reference>
<protein>
    <recommendedName>
        <fullName evidence="4">Globin domain-containing protein</fullName>
    </recommendedName>
</protein>
<proteinExistence type="predicted"/>
<accession>A0AAF3FD65</accession>
<dbReference type="PANTHER" id="PTHR46458:SF16">
    <property type="entry name" value="GLOBIN DOMAIN-CONTAINING PROTEIN-RELATED"/>
    <property type="match status" value="1"/>
</dbReference>
<evidence type="ECO:0000313" key="6">
    <source>
        <dbReference type="WBParaSite" id="MBELARI_LOCUS4899"/>
    </source>
</evidence>
<sequence>MLDGVDSLMRYLSTSRARSVIPHIEVTPSRKLSIPNQLRFTRTCSHDTLDKLEKTCRKELKLQKMALESTTPQQASVSCLLPSPSMCPLMSDLGRSRTEPSSLDAHDEAILQTKRSMSNLSIETPTKKSLAEVIGLTTYQQKLLIQAWPTIYSTGVGGSFASSIFMYLGMKNSKAKQIFAKANSVAVFANSEMDCTSMHSRATLDLLDTIVKCLDQDHTKITAYLFELGKRHRSLRQDGLCSTVWDDMGDSLLESVRRFDCVRKHKELRRAWLSVFAYVTDNLKQGASIRSSSSYDLHQNSLDSEKSSLPLHKKSVI</sequence>
<dbReference type="InterPro" id="IPR012292">
    <property type="entry name" value="Globin/Proto"/>
</dbReference>
<keyword evidence="1" id="KW-0349">Heme</keyword>
<evidence type="ECO:0000313" key="5">
    <source>
        <dbReference type="Proteomes" id="UP000887575"/>
    </source>
</evidence>
<dbReference type="Proteomes" id="UP000887575">
    <property type="component" value="Unassembled WGS sequence"/>
</dbReference>
<organism evidence="5 6">
    <name type="scientific">Mesorhabditis belari</name>
    <dbReference type="NCBI Taxonomy" id="2138241"/>
    <lineage>
        <taxon>Eukaryota</taxon>
        <taxon>Metazoa</taxon>
        <taxon>Ecdysozoa</taxon>
        <taxon>Nematoda</taxon>
        <taxon>Chromadorea</taxon>
        <taxon>Rhabditida</taxon>
        <taxon>Rhabditina</taxon>
        <taxon>Rhabditomorpha</taxon>
        <taxon>Rhabditoidea</taxon>
        <taxon>Rhabditidae</taxon>
        <taxon>Mesorhabditinae</taxon>
        <taxon>Mesorhabditis</taxon>
    </lineage>
</organism>
<evidence type="ECO:0000256" key="3">
    <source>
        <dbReference type="ARBA" id="ARBA00023004"/>
    </source>
</evidence>
<dbReference type="PROSITE" id="PS01033">
    <property type="entry name" value="GLOBIN"/>
    <property type="match status" value="1"/>
</dbReference>
<dbReference type="InterPro" id="IPR044399">
    <property type="entry name" value="Mb-like_M"/>
</dbReference>
<dbReference type="GO" id="GO:0046872">
    <property type="term" value="F:metal ion binding"/>
    <property type="evidence" value="ECO:0007669"/>
    <property type="project" value="UniProtKB-KW"/>
</dbReference>
<keyword evidence="2" id="KW-0479">Metal-binding</keyword>
<dbReference type="AlphaFoldDB" id="A0AAF3FD65"/>